<evidence type="ECO:0000313" key="1">
    <source>
        <dbReference type="EMBL" id="RSL44530.1"/>
    </source>
</evidence>
<evidence type="ECO:0000313" key="2">
    <source>
        <dbReference type="Proteomes" id="UP000288168"/>
    </source>
</evidence>
<dbReference type="Proteomes" id="UP000288168">
    <property type="component" value="Unassembled WGS sequence"/>
</dbReference>
<dbReference type="AlphaFoldDB" id="A0A428NUV9"/>
<organism evidence="1 2">
    <name type="scientific">Fusarium duplospermum</name>
    <dbReference type="NCBI Taxonomy" id="1325734"/>
    <lineage>
        <taxon>Eukaryota</taxon>
        <taxon>Fungi</taxon>
        <taxon>Dikarya</taxon>
        <taxon>Ascomycota</taxon>
        <taxon>Pezizomycotina</taxon>
        <taxon>Sordariomycetes</taxon>
        <taxon>Hypocreomycetidae</taxon>
        <taxon>Hypocreales</taxon>
        <taxon>Nectriaceae</taxon>
        <taxon>Fusarium</taxon>
        <taxon>Fusarium solani species complex</taxon>
    </lineage>
</organism>
<keyword evidence="2" id="KW-1185">Reference proteome</keyword>
<comment type="caution">
    <text evidence="1">The sequence shown here is derived from an EMBL/GenBank/DDBJ whole genome shotgun (WGS) entry which is preliminary data.</text>
</comment>
<gene>
    <name evidence="1" type="ORF">CEP54_014635</name>
</gene>
<name>A0A428NUV9_9HYPO</name>
<protein>
    <submittedName>
        <fullName evidence="1">Uncharacterized protein</fullName>
    </submittedName>
</protein>
<proteinExistence type="predicted"/>
<dbReference type="Gene3D" id="2.60.40.420">
    <property type="entry name" value="Cupredoxins - blue copper proteins"/>
    <property type="match status" value="1"/>
</dbReference>
<sequence>MHLVDFHILNRTEKDHEVQPYESVELKDVIPADEKQGTATEKWACYPDTRKEKDRDESRRHIGKLDAQIAISGRINLHGDRVGRALQHLPTGWQTLM</sequence>
<reference evidence="1 2" key="1">
    <citation type="submission" date="2017-06" db="EMBL/GenBank/DDBJ databases">
        <title>Comparative genomic analysis of Ambrosia Fusariam Clade fungi.</title>
        <authorList>
            <person name="Stajich J.E."/>
            <person name="Carrillo J."/>
            <person name="Kijimoto T."/>
            <person name="Eskalen A."/>
            <person name="O'Donnell K."/>
            <person name="Kasson M."/>
        </authorList>
    </citation>
    <scope>NUCLEOTIDE SEQUENCE [LARGE SCALE GENOMIC DNA]</scope>
    <source>
        <strain evidence="1 2">NRRL62584</strain>
    </source>
</reference>
<dbReference type="InterPro" id="IPR008972">
    <property type="entry name" value="Cupredoxin"/>
</dbReference>
<dbReference type="EMBL" id="NKCI01000288">
    <property type="protein sequence ID" value="RSL44530.1"/>
    <property type="molecule type" value="Genomic_DNA"/>
</dbReference>
<accession>A0A428NUV9</accession>